<evidence type="ECO:0000313" key="2">
    <source>
        <dbReference type="EMBL" id="HAE0807858.1"/>
    </source>
</evidence>
<dbReference type="InterPro" id="IPR012995">
    <property type="entry name" value="CIII_regul"/>
</dbReference>
<dbReference type="EMBL" id="DAAQTN010000009">
    <property type="protein sequence ID" value="HAE0807858.1"/>
    <property type="molecule type" value="Genomic_DNA"/>
</dbReference>
<protein>
    <recommendedName>
        <fullName evidence="3">CIII protein</fullName>
    </recommendedName>
</protein>
<gene>
    <name evidence="2" type="ORF">G2893_14600</name>
    <name evidence="1" type="ORF">G2898_22455</name>
</gene>
<evidence type="ECO:0000313" key="1">
    <source>
        <dbReference type="EMBL" id="HAE0786784.1"/>
    </source>
</evidence>
<name>A0A725KNJ3_SALMO</name>
<proteinExistence type="predicted"/>
<dbReference type="AlphaFoldDB" id="A0A725KNJ3"/>
<evidence type="ECO:0008006" key="3">
    <source>
        <dbReference type="Google" id="ProtNLM"/>
    </source>
</evidence>
<organism evidence="1">
    <name type="scientific">Salmonella montevideo</name>
    <dbReference type="NCBI Taxonomy" id="115981"/>
    <lineage>
        <taxon>Bacteria</taxon>
        <taxon>Pseudomonadati</taxon>
        <taxon>Pseudomonadota</taxon>
        <taxon>Gammaproteobacteria</taxon>
        <taxon>Enterobacterales</taxon>
        <taxon>Enterobacteriaceae</taxon>
        <taxon>Salmonella</taxon>
    </lineage>
</organism>
<accession>A0A725KNJ3</accession>
<dbReference type="EMBL" id="DAAQTK010000089">
    <property type="protein sequence ID" value="HAE0786784.1"/>
    <property type="molecule type" value="Genomic_DNA"/>
</dbReference>
<sequence length="42" mass="4770">MMQLSLSGGGIMSAYYPAESELTKRIRRLIRAVRKQLEALCK</sequence>
<dbReference type="Pfam" id="PF08134">
    <property type="entry name" value="cIII"/>
    <property type="match status" value="1"/>
</dbReference>
<reference evidence="1" key="2">
    <citation type="submission" date="2019-04" db="EMBL/GenBank/DDBJ databases">
        <authorList>
            <consortium name="NCBI Pathogen Detection Project"/>
        </authorList>
    </citation>
    <scope>NUCLEOTIDE SEQUENCE</scope>
    <source>
        <strain evidence="1">Salmonella enterica</strain>
    </source>
</reference>
<comment type="caution">
    <text evidence="1">The sequence shown here is derived from an EMBL/GenBank/DDBJ whole genome shotgun (WGS) entry which is preliminary data.</text>
</comment>
<reference evidence="1" key="1">
    <citation type="journal article" date="2018" name="Genome Biol.">
        <title>SKESA: strategic k-mer extension for scrupulous assemblies.</title>
        <authorList>
            <person name="Souvorov A."/>
            <person name="Agarwala R."/>
            <person name="Lipman D.J."/>
        </authorList>
    </citation>
    <scope>NUCLEOTIDE SEQUENCE</scope>
    <source>
        <strain evidence="1">Salmonella enterica</strain>
    </source>
</reference>